<evidence type="ECO:0000256" key="3">
    <source>
        <dbReference type="SAM" id="MobiDB-lite"/>
    </source>
</evidence>
<evidence type="ECO:0000259" key="4">
    <source>
        <dbReference type="Pfam" id="PF06594"/>
    </source>
</evidence>
<dbReference type="InterPro" id="IPR050557">
    <property type="entry name" value="RTX_toxin/Mannuronan_C5-epim"/>
</dbReference>
<dbReference type="PANTHER" id="PTHR38340:SF1">
    <property type="entry name" value="S-LAYER PROTEIN"/>
    <property type="match status" value="1"/>
</dbReference>
<keyword evidence="6" id="KW-1185">Reference proteome</keyword>
<evidence type="ECO:0000256" key="2">
    <source>
        <dbReference type="ARBA" id="ARBA00022525"/>
    </source>
</evidence>
<keyword evidence="2" id="KW-0964">Secreted</keyword>
<dbReference type="RefSeq" id="WP_346247704.1">
    <property type="nucleotide sequence ID" value="NZ_JBDIZK010000009.1"/>
</dbReference>
<reference evidence="5 6" key="1">
    <citation type="submission" date="2024-05" db="EMBL/GenBank/DDBJ databases">
        <title>Sphingomonas sp. HF-S3 16S ribosomal RNA gene Genome sequencing and assembly.</title>
        <authorList>
            <person name="Lee H."/>
        </authorList>
    </citation>
    <scope>NUCLEOTIDE SEQUENCE [LARGE SCALE GENOMIC DNA]</scope>
    <source>
        <strain evidence="5 6">HF-S3</strain>
    </source>
</reference>
<feature type="compositionally biased region" description="Low complexity" evidence="3">
    <location>
        <begin position="382"/>
        <end position="399"/>
    </location>
</feature>
<dbReference type="InterPro" id="IPR011049">
    <property type="entry name" value="Serralysin-like_metalloprot_C"/>
</dbReference>
<gene>
    <name evidence="5" type="ORF">TPR58_16030</name>
</gene>
<evidence type="ECO:0000313" key="6">
    <source>
        <dbReference type="Proteomes" id="UP001427805"/>
    </source>
</evidence>
<dbReference type="PROSITE" id="PS00330">
    <property type="entry name" value="HEMOLYSIN_CALCIUM"/>
    <property type="match status" value="2"/>
</dbReference>
<name>A0ABV0BAU4_9SPHN</name>
<comment type="subcellular location">
    <subcellularLocation>
        <location evidence="1">Secreted</location>
    </subcellularLocation>
</comment>
<proteinExistence type="predicted"/>
<feature type="domain" description="Haemolysin-type calcium binding-related" evidence="4">
    <location>
        <begin position="193"/>
        <end position="233"/>
    </location>
</feature>
<feature type="non-terminal residue" evidence="5">
    <location>
        <position position="1"/>
    </location>
</feature>
<accession>A0ABV0BAU4</accession>
<sequence>GDDVYRFNLGDGQDVISEYGEGGSGTDKLVFGTGISASDVIVTQADNGYDFVLKIAGTTDQVTMRYGNYSTGSRIETVAFADGTLWSLADLLARLPTSGNDVIRGRPEADTINGGAGDDVIRGEAGNDDLSGGTGNDTVYGGAGDDVYRFDLGDGQDVISEYGEGGSGTDKLVFGTGISASDVIVTQADNGYDFVLKIAGTADQVTMRYGNSGTGTRIETVAFADGTLWSLADLLARLPTSGNDVIRGRPEADTINGGAGNDVIRGEAGNDDLSGGTGNDTVYGGAGDDVYRFNLGDGQDVISEYGEGGSGTDKLVFGTGISASDVIVTQADNGYDFVLKIAGTTDQVTMRYGNYSTGSRIETVAFADGTSWNFSQLLARSAPTSGATSSSPGSTARTAEMGEAAVEPDSGSPSGRPVLASTVAYDVAARTRVAISADHGVAPAESHEERCASVPAFMQGTWPANLWDGGRTVGLTGGEKLRVDPDWFGDRKGFALKADFFADVFAGERYSESEPHQQIVDVQSSASQFASMSAAFGGTKVGMFDEVFTAGDHVAEHGQLLTPTQSWSVPVFRASNS</sequence>
<dbReference type="PANTHER" id="PTHR38340">
    <property type="entry name" value="S-LAYER PROTEIN"/>
    <property type="match status" value="1"/>
</dbReference>
<dbReference type="Pfam" id="PF06594">
    <property type="entry name" value="HCBP_related"/>
    <property type="match status" value="3"/>
</dbReference>
<dbReference type="SUPFAM" id="SSF51120">
    <property type="entry name" value="beta-Roll"/>
    <property type="match status" value="3"/>
</dbReference>
<dbReference type="Proteomes" id="UP001427805">
    <property type="component" value="Unassembled WGS sequence"/>
</dbReference>
<feature type="region of interest" description="Disordered" evidence="3">
    <location>
        <begin position="382"/>
        <end position="417"/>
    </location>
</feature>
<dbReference type="InterPro" id="IPR018511">
    <property type="entry name" value="Hemolysin-typ_Ca-bd_CS"/>
</dbReference>
<dbReference type="EMBL" id="JBDIZK010000009">
    <property type="protein sequence ID" value="MEN3748684.1"/>
    <property type="molecule type" value="Genomic_DNA"/>
</dbReference>
<dbReference type="Gene3D" id="2.150.10.10">
    <property type="entry name" value="Serralysin-like metalloprotease, C-terminal"/>
    <property type="match status" value="2"/>
</dbReference>
<evidence type="ECO:0000256" key="1">
    <source>
        <dbReference type="ARBA" id="ARBA00004613"/>
    </source>
</evidence>
<comment type="caution">
    <text evidence="5">The sequence shown here is derived from an EMBL/GenBank/DDBJ whole genome shotgun (WGS) entry which is preliminary data.</text>
</comment>
<dbReference type="InterPro" id="IPR001343">
    <property type="entry name" value="Hemolysn_Ca-bd"/>
</dbReference>
<evidence type="ECO:0000313" key="5">
    <source>
        <dbReference type="EMBL" id="MEN3748684.1"/>
    </source>
</evidence>
<dbReference type="InterPro" id="IPR010566">
    <property type="entry name" value="Haemolys_ca-bd"/>
</dbReference>
<dbReference type="Pfam" id="PF00353">
    <property type="entry name" value="HemolysinCabind"/>
    <property type="match status" value="2"/>
</dbReference>
<feature type="domain" description="Haemolysin-type calcium binding-related" evidence="4">
    <location>
        <begin position="50"/>
        <end position="90"/>
    </location>
</feature>
<protein>
    <submittedName>
        <fullName evidence="5">Calcium-binding protein</fullName>
    </submittedName>
</protein>
<organism evidence="5 6">
    <name type="scientific">Sphingomonas rustica</name>
    <dbReference type="NCBI Taxonomy" id="3103142"/>
    <lineage>
        <taxon>Bacteria</taxon>
        <taxon>Pseudomonadati</taxon>
        <taxon>Pseudomonadota</taxon>
        <taxon>Alphaproteobacteria</taxon>
        <taxon>Sphingomonadales</taxon>
        <taxon>Sphingomonadaceae</taxon>
        <taxon>Sphingomonas</taxon>
    </lineage>
</organism>
<dbReference type="PRINTS" id="PR00313">
    <property type="entry name" value="CABNDNGRPT"/>
</dbReference>
<feature type="domain" description="Haemolysin-type calcium binding-related" evidence="4">
    <location>
        <begin position="336"/>
        <end position="375"/>
    </location>
</feature>